<dbReference type="OrthoDB" id="2643438at2"/>
<comment type="caution">
    <text evidence="3">The sequence shown here is derived from an EMBL/GenBank/DDBJ whole genome shotgun (WGS) entry which is preliminary data.</text>
</comment>
<dbReference type="PANTHER" id="PTHR23416:SF23">
    <property type="entry name" value="ACETYLTRANSFERASE C18B11.09C-RELATED"/>
    <property type="match status" value="1"/>
</dbReference>
<proteinExistence type="inferred from homology"/>
<dbReference type="SUPFAM" id="SSF51161">
    <property type="entry name" value="Trimeric LpxA-like enzymes"/>
    <property type="match status" value="1"/>
</dbReference>
<comment type="similarity">
    <text evidence="1">Belongs to the transferase hexapeptide repeat family.</text>
</comment>
<keyword evidence="2 3" id="KW-0808">Transferase</keyword>
<name>A0A4S8N0E9_9ACTN</name>
<dbReference type="AlphaFoldDB" id="A0A4S8N0E9"/>
<dbReference type="EMBL" id="STGW01000015">
    <property type="protein sequence ID" value="THV09213.1"/>
    <property type="molecule type" value="Genomic_DNA"/>
</dbReference>
<dbReference type="GO" id="GO:0008374">
    <property type="term" value="F:O-acyltransferase activity"/>
    <property type="evidence" value="ECO:0007669"/>
    <property type="project" value="TreeGrafter"/>
</dbReference>
<dbReference type="InterPro" id="IPR001451">
    <property type="entry name" value="Hexapep"/>
</dbReference>
<dbReference type="Gene3D" id="2.160.10.10">
    <property type="entry name" value="Hexapeptide repeat proteins"/>
    <property type="match status" value="1"/>
</dbReference>
<gene>
    <name evidence="3" type="primary">wcaF</name>
    <name evidence="3" type="ORF">E9934_16715</name>
</gene>
<dbReference type="Proteomes" id="UP000307087">
    <property type="component" value="Unassembled WGS sequence"/>
</dbReference>
<dbReference type="InterPro" id="IPR011004">
    <property type="entry name" value="Trimer_LpxA-like_sf"/>
</dbReference>
<evidence type="ECO:0000256" key="1">
    <source>
        <dbReference type="ARBA" id="ARBA00007274"/>
    </source>
</evidence>
<evidence type="ECO:0000313" key="4">
    <source>
        <dbReference type="Proteomes" id="UP000307087"/>
    </source>
</evidence>
<protein>
    <submittedName>
        <fullName evidence="3">Colanic acid biosynthesis acetyltransferase WcaF</fullName>
    </submittedName>
</protein>
<dbReference type="Pfam" id="PF00132">
    <property type="entry name" value="Hexapep"/>
    <property type="match status" value="1"/>
</dbReference>
<reference evidence="3 4" key="1">
    <citation type="journal article" date="2009" name="Int. J. Syst. Evol. Microbiol.">
        <title>Nocardioides caeni sp. nov., isolated from wastewater.</title>
        <authorList>
            <person name="Yoon J.H."/>
            <person name="Kang S.J."/>
            <person name="Park S."/>
            <person name="Kim W."/>
            <person name="Oh T.K."/>
        </authorList>
    </citation>
    <scope>NUCLEOTIDE SEQUENCE [LARGE SCALE GENOMIC DNA]</scope>
    <source>
        <strain evidence="3 4">DSM 23134</strain>
    </source>
</reference>
<evidence type="ECO:0000313" key="3">
    <source>
        <dbReference type="EMBL" id="THV09213.1"/>
    </source>
</evidence>
<evidence type="ECO:0000256" key="2">
    <source>
        <dbReference type="ARBA" id="ARBA00022679"/>
    </source>
</evidence>
<sequence>MHAVTVSYPRLATFPPGGYDKGRGAHWLAIWFAVQHLFFKKWWFPRRLRPTVLRAFGAEIGTGVVIRHGVRVTWPWKLAIGDDSWIGEDSWIYNVEPIRIGSDVCLSQGAFLCSGSHDHRSSDFRCDNGPITIENGAWIAADALVLRGTVVGEGSVVAARAVVRQDVPAGTVVHIGTVY</sequence>
<dbReference type="CDD" id="cd05825">
    <property type="entry name" value="LbH_wcaF_like"/>
    <property type="match status" value="1"/>
</dbReference>
<dbReference type="PANTHER" id="PTHR23416">
    <property type="entry name" value="SIALIC ACID SYNTHASE-RELATED"/>
    <property type="match status" value="1"/>
</dbReference>
<dbReference type="GO" id="GO:0005829">
    <property type="term" value="C:cytosol"/>
    <property type="evidence" value="ECO:0007669"/>
    <property type="project" value="TreeGrafter"/>
</dbReference>
<dbReference type="NCBIfam" id="NF007797">
    <property type="entry name" value="PRK10502.1"/>
    <property type="match status" value="1"/>
</dbReference>
<dbReference type="InterPro" id="IPR051159">
    <property type="entry name" value="Hexapeptide_acetyltransf"/>
</dbReference>
<accession>A0A4S8N0E9</accession>
<keyword evidence="4" id="KW-1185">Reference proteome</keyword>
<organism evidence="3 4">
    <name type="scientific">Nocardioides caeni</name>
    <dbReference type="NCBI Taxonomy" id="574700"/>
    <lineage>
        <taxon>Bacteria</taxon>
        <taxon>Bacillati</taxon>
        <taxon>Actinomycetota</taxon>
        <taxon>Actinomycetes</taxon>
        <taxon>Propionibacteriales</taxon>
        <taxon>Nocardioidaceae</taxon>
        <taxon>Nocardioides</taxon>
    </lineage>
</organism>